<dbReference type="GO" id="GO:0006310">
    <property type="term" value="P:DNA recombination"/>
    <property type="evidence" value="ECO:0007669"/>
    <property type="project" value="UniProtKB-KW"/>
</dbReference>
<accession>A0A136PYW0</accession>
<keyword evidence="8" id="KW-1185">Reference proteome</keyword>
<proteinExistence type="inferred from homology"/>
<evidence type="ECO:0000313" key="7">
    <source>
        <dbReference type="EMBL" id="KXK63386.1"/>
    </source>
</evidence>
<dbReference type="GO" id="GO:0003677">
    <property type="term" value="F:DNA binding"/>
    <property type="evidence" value="ECO:0007669"/>
    <property type="project" value="UniProtKB-KW"/>
</dbReference>
<comment type="similarity">
    <text evidence="1">Belongs to the RuvC family.</text>
</comment>
<comment type="caution">
    <text evidence="7">The sequence shown here is derived from an EMBL/GenBank/DDBJ whole genome shotgun (WGS) entry which is preliminary data.</text>
</comment>
<dbReference type="Proteomes" id="UP000070620">
    <property type="component" value="Unassembled WGS sequence"/>
</dbReference>
<dbReference type="Gene3D" id="3.30.420.10">
    <property type="entry name" value="Ribonuclease H-like superfamily/Ribonuclease H"/>
    <property type="match status" value="1"/>
</dbReference>
<dbReference type="InterPro" id="IPR012337">
    <property type="entry name" value="RNaseH-like_sf"/>
</dbReference>
<dbReference type="Pfam" id="PF02075">
    <property type="entry name" value="RuvC"/>
    <property type="match status" value="1"/>
</dbReference>
<evidence type="ECO:0000256" key="1">
    <source>
        <dbReference type="ARBA" id="ARBA00009518"/>
    </source>
</evidence>
<dbReference type="GO" id="GO:0006281">
    <property type="term" value="P:DNA repair"/>
    <property type="evidence" value="ECO:0007669"/>
    <property type="project" value="UniProtKB-KW"/>
</dbReference>
<gene>
    <name evidence="7" type="ORF">AWW66_03470</name>
</gene>
<evidence type="ECO:0000256" key="2">
    <source>
        <dbReference type="ARBA" id="ARBA00022763"/>
    </source>
</evidence>
<evidence type="ECO:0000256" key="3">
    <source>
        <dbReference type="ARBA" id="ARBA00022842"/>
    </source>
</evidence>
<dbReference type="InterPro" id="IPR002176">
    <property type="entry name" value="X-over_junc_endoDNase_RuvC"/>
</dbReference>
<dbReference type="InterPro" id="IPR036397">
    <property type="entry name" value="RNaseH_sf"/>
</dbReference>
<keyword evidence="5" id="KW-0233">DNA recombination</keyword>
<evidence type="ECO:0000256" key="5">
    <source>
        <dbReference type="ARBA" id="ARBA00023172"/>
    </source>
</evidence>
<evidence type="ECO:0000313" key="8">
    <source>
        <dbReference type="Proteomes" id="UP000070620"/>
    </source>
</evidence>
<protein>
    <submittedName>
        <fullName evidence="7">Uncharacterized protein</fullName>
    </submittedName>
</protein>
<evidence type="ECO:0000256" key="4">
    <source>
        <dbReference type="ARBA" id="ARBA00023125"/>
    </source>
</evidence>
<organism evidence="7 8">
    <name type="scientific">Micromonospora rosaria</name>
    <dbReference type="NCBI Taxonomy" id="47874"/>
    <lineage>
        <taxon>Bacteria</taxon>
        <taxon>Bacillati</taxon>
        <taxon>Actinomycetota</taxon>
        <taxon>Actinomycetes</taxon>
        <taxon>Micromonosporales</taxon>
        <taxon>Micromonosporaceae</taxon>
        <taxon>Micromonospora</taxon>
    </lineage>
</organism>
<dbReference type="AlphaFoldDB" id="A0A136PYW0"/>
<keyword evidence="2" id="KW-0227">DNA damage</keyword>
<reference evidence="7 8" key="1">
    <citation type="submission" date="2016-01" db="EMBL/GenBank/DDBJ databases">
        <title>Whole genome sequence and analysis of Micromonospora rosaria DSM 803, which can produce antibacterial substance rosamicin.</title>
        <authorList>
            <person name="Yang H."/>
            <person name="He X."/>
            <person name="Zhu D."/>
        </authorList>
    </citation>
    <scope>NUCLEOTIDE SEQUENCE [LARGE SCALE GENOMIC DNA]</scope>
    <source>
        <strain evidence="7 8">DSM 803</strain>
    </source>
</reference>
<dbReference type="OrthoDB" id="3359450at2"/>
<evidence type="ECO:0000256" key="6">
    <source>
        <dbReference type="ARBA" id="ARBA00023204"/>
    </source>
</evidence>
<dbReference type="SUPFAM" id="SSF53098">
    <property type="entry name" value="Ribonuclease H-like"/>
    <property type="match status" value="1"/>
</dbReference>
<keyword evidence="3" id="KW-0460">Magnesium</keyword>
<dbReference type="EMBL" id="LRQV01000006">
    <property type="protein sequence ID" value="KXK63386.1"/>
    <property type="molecule type" value="Genomic_DNA"/>
</dbReference>
<name>A0A136PYW0_9ACTN</name>
<dbReference type="RefSeq" id="WP_067359837.1">
    <property type="nucleotide sequence ID" value="NZ_JBIUBN010000003.1"/>
</dbReference>
<keyword evidence="4" id="KW-0238">DNA-binding</keyword>
<dbReference type="GO" id="GO:0004520">
    <property type="term" value="F:DNA endonuclease activity"/>
    <property type="evidence" value="ECO:0007669"/>
    <property type="project" value="InterPro"/>
</dbReference>
<sequence>MTALRMVALDLSLAATGVAATHNHHGEPGLLARTVHTARTAHGATDMDHTRVNAVLRDVAAAVKCRPHLVVIEWLPLFDGKGATTLRLAELHGVVKHWLHAQGITYRDVHPPEVKTWATGKGNASKTAVLEAVTATYGRLLHIDGHDQADAVALLSLALTAYGQPLVTGMTAHQRRALGNVSWPTLATEAGPVVPV</sequence>
<keyword evidence="6" id="KW-0234">DNA repair</keyword>